<dbReference type="InterPro" id="IPR037185">
    <property type="entry name" value="EmrE-like"/>
</dbReference>
<dbReference type="EMBL" id="JACXXJ020000005">
    <property type="protein sequence ID" value="MBF2716695.1"/>
    <property type="molecule type" value="Genomic_DNA"/>
</dbReference>
<feature type="transmembrane region" description="Helical" evidence="6">
    <location>
        <begin position="254"/>
        <end position="273"/>
    </location>
</feature>
<dbReference type="PANTHER" id="PTHR22911">
    <property type="entry name" value="ACYL-MALONYL CONDENSING ENZYME-RELATED"/>
    <property type="match status" value="1"/>
</dbReference>
<keyword evidence="4 6" id="KW-1133">Transmembrane helix</keyword>
<comment type="subcellular location">
    <subcellularLocation>
        <location evidence="1">Membrane</location>
        <topology evidence="1">Multi-pass membrane protein</topology>
    </subcellularLocation>
</comment>
<dbReference type="Proteomes" id="UP000655037">
    <property type="component" value="Unassembled WGS sequence"/>
</dbReference>
<dbReference type="GO" id="GO:0016020">
    <property type="term" value="C:membrane"/>
    <property type="evidence" value="ECO:0007669"/>
    <property type="project" value="UniProtKB-SubCell"/>
</dbReference>
<feature type="domain" description="EamA" evidence="7">
    <location>
        <begin position="166"/>
        <end position="296"/>
    </location>
</feature>
<feature type="transmembrane region" description="Helical" evidence="6">
    <location>
        <begin position="12"/>
        <end position="34"/>
    </location>
</feature>
<feature type="transmembrane region" description="Helical" evidence="6">
    <location>
        <begin position="84"/>
        <end position="101"/>
    </location>
</feature>
<dbReference type="InterPro" id="IPR000620">
    <property type="entry name" value="EamA_dom"/>
</dbReference>
<comment type="similarity">
    <text evidence="2">Belongs to the drug/metabolite transporter (DMT) superfamily. 10 TMS drug/metabolite exporter (DME) (TC 2.A.7.3) family.</text>
</comment>
<reference evidence="8" key="1">
    <citation type="submission" date="2020-11" db="EMBL/GenBank/DDBJ databases">
        <title>Agrobacterium vitis strain K377 genome.</title>
        <authorList>
            <person name="Xi H."/>
        </authorList>
    </citation>
    <scope>NUCLEOTIDE SEQUENCE</scope>
    <source>
        <strain evidence="8">K377</strain>
    </source>
</reference>
<dbReference type="AlphaFoldDB" id="A0AAE2RDU7"/>
<comment type="caution">
    <text evidence="8">The sequence shown here is derived from an EMBL/GenBank/DDBJ whole genome shotgun (WGS) entry which is preliminary data.</text>
</comment>
<keyword evidence="3 6" id="KW-0812">Transmembrane</keyword>
<evidence type="ECO:0000259" key="7">
    <source>
        <dbReference type="Pfam" id="PF00892"/>
    </source>
</evidence>
<evidence type="ECO:0000313" key="9">
    <source>
        <dbReference type="Proteomes" id="UP000655037"/>
    </source>
</evidence>
<feature type="transmembrane region" description="Helical" evidence="6">
    <location>
        <begin position="46"/>
        <end position="64"/>
    </location>
</feature>
<feature type="domain" description="EamA" evidence="7">
    <location>
        <begin position="15"/>
        <end position="148"/>
    </location>
</feature>
<accession>A0AAE2RDU7</accession>
<evidence type="ECO:0000256" key="6">
    <source>
        <dbReference type="SAM" id="Phobius"/>
    </source>
</evidence>
<dbReference type="SUPFAM" id="SSF103481">
    <property type="entry name" value="Multidrug resistance efflux transporter EmrE"/>
    <property type="match status" value="2"/>
</dbReference>
<feature type="transmembrane region" description="Helical" evidence="6">
    <location>
        <begin position="107"/>
        <end position="125"/>
    </location>
</feature>
<keyword evidence="5 6" id="KW-0472">Membrane</keyword>
<evidence type="ECO:0000256" key="1">
    <source>
        <dbReference type="ARBA" id="ARBA00004141"/>
    </source>
</evidence>
<feature type="transmembrane region" description="Helical" evidence="6">
    <location>
        <begin position="197"/>
        <end position="216"/>
    </location>
</feature>
<dbReference type="PANTHER" id="PTHR22911:SF6">
    <property type="entry name" value="SOLUTE CARRIER FAMILY 35 MEMBER G1"/>
    <property type="match status" value="1"/>
</dbReference>
<evidence type="ECO:0000256" key="3">
    <source>
        <dbReference type="ARBA" id="ARBA00022692"/>
    </source>
</evidence>
<proteinExistence type="inferred from homology"/>
<name>A0AAE2RDU7_AGRVI</name>
<feature type="transmembrane region" description="Helical" evidence="6">
    <location>
        <begin position="222"/>
        <end position="242"/>
    </location>
</feature>
<evidence type="ECO:0000313" key="8">
    <source>
        <dbReference type="EMBL" id="MBF2716695.1"/>
    </source>
</evidence>
<dbReference type="RefSeq" id="WP_194416948.1">
    <property type="nucleotide sequence ID" value="NZ_JACXXJ020000005.1"/>
</dbReference>
<evidence type="ECO:0000256" key="2">
    <source>
        <dbReference type="ARBA" id="ARBA00009853"/>
    </source>
</evidence>
<dbReference type="Gene3D" id="1.10.3730.20">
    <property type="match status" value="1"/>
</dbReference>
<feature type="transmembrane region" description="Helical" evidence="6">
    <location>
        <begin position="279"/>
        <end position="297"/>
    </location>
</feature>
<gene>
    <name evidence="8" type="ORF">IEI95_021010</name>
</gene>
<dbReference type="Pfam" id="PF00892">
    <property type="entry name" value="EamA"/>
    <property type="match status" value="2"/>
</dbReference>
<sequence length="317" mass="33594">MNSEVSAGPIRGPIRGIVFKVASVTVFVAMQTAIKLAGDDVPAGQITFYRSAFALIPILAYLACLGQIRTGLRTANVFGHVKRGLIGIAAMACGFYGLVHLPMPDAIAIGYAMPLIAVVFAAVFLGETVRLYRWSAVAIGLVGVVIISWPKLTLLQDGFYGSEVGMGTLAVLASATLGAAAMLQVRQLIREEKTATIVLYFSIIAALISLVSLPFGWNDLSIRQLGLLAFAGICGGLAQILLTESYRHADISTIAPFEYSSILFGSLIGYLLFDDLPSIHTLVGTLIVAGAGIFIILREHQLGLERRAARKASTPGA</sequence>
<evidence type="ECO:0000256" key="5">
    <source>
        <dbReference type="ARBA" id="ARBA00023136"/>
    </source>
</evidence>
<feature type="transmembrane region" description="Helical" evidence="6">
    <location>
        <begin position="132"/>
        <end position="152"/>
    </location>
</feature>
<organism evidence="8 9">
    <name type="scientific">Agrobacterium vitis</name>
    <name type="common">Rhizobium vitis</name>
    <dbReference type="NCBI Taxonomy" id="373"/>
    <lineage>
        <taxon>Bacteria</taxon>
        <taxon>Pseudomonadati</taxon>
        <taxon>Pseudomonadota</taxon>
        <taxon>Alphaproteobacteria</taxon>
        <taxon>Hyphomicrobiales</taxon>
        <taxon>Rhizobiaceae</taxon>
        <taxon>Rhizobium/Agrobacterium group</taxon>
        <taxon>Agrobacterium</taxon>
    </lineage>
</organism>
<feature type="transmembrane region" description="Helical" evidence="6">
    <location>
        <begin position="164"/>
        <end position="185"/>
    </location>
</feature>
<protein>
    <submittedName>
        <fullName evidence="8">DMT family transporter</fullName>
    </submittedName>
</protein>
<evidence type="ECO:0000256" key="4">
    <source>
        <dbReference type="ARBA" id="ARBA00022989"/>
    </source>
</evidence>